<comment type="subcellular location">
    <subcellularLocation>
        <location evidence="1">Cell membrane</location>
        <topology evidence="1">Multi-pass membrane protein</topology>
    </subcellularLocation>
</comment>
<evidence type="ECO:0000259" key="11">
    <source>
        <dbReference type="PROSITE" id="PS50990"/>
    </source>
</evidence>
<dbReference type="Gene3D" id="3.40.50.300">
    <property type="entry name" value="P-loop containing nucleotide triphosphate hydrolases"/>
    <property type="match status" value="1"/>
</dbReference>
<reference evidence="12 13" key="1">
    <citation type="submission" date="2016-08" db="EMBL/GenBank/DDBJ databases">
        <title>Draft genome of Fabibacter sp. strain SK-8.</title>
        <authorList>
            <person name="Wong S.-K."/>
            <person name="Hamasaki K."/>
            <person name="Yoshizawa S."/>
        </authorList>
    </citation>
    <scope>NUCLEOTIDE SEQUENCE [LARGE SCALE GENOMIC DNA]</scope>
    <source>
        <strain evidence="12 13">SK-8</strain>
    </source>
</reference>
<feature type="transmembrane region" description="Helical" evidence="8">
    <location>
        <begin position="392"/>
        <end position="414"/>
    </location>
</feature>
<dbReference type="AlphaFoldDB" id="A0A1E5SK80"/>
<dbReference type="RefSeq" id="WP_069834991.1">
    <property type="nucleotide sequence ID" value="NZ_MDGQ01000005.1"/>
</dbReference>
<dbReference type="SUPFAM" id="SSF52540">
    <property type="entry name" value="P-loop containing nucleoside triphosphate hydrolases"/>
    <property type="match status" value="1"/>
</dbReference>
<keyword evidence="4" id="KW-0378">Hydrolase</keyword>
<evidence type="ECO:0000256" key="1">
    <source>
        <dbReference type="ARBA" id="ARBA00004651"/>
    </source>
</evidence>
<keyword evidence="2 8" id="KW-0812">Transmembrane</keyword>
<dbReference type="OrthoDB" id="9769115at2"/>
<sequence length="724" mass="81914">MISQIRIKHVKQRDQSDCGVACLATILRYFDSEISLERLREISGTTKEGTTLLGLFQAANEIGLKADGFQGRLKDLKSLKNPAILHVIINQELQHYICLFGYRNGKFLISDPAEKIKYLTEQDLTEIWKSKALLLLKPTNKLKRSKEQKSKKKNWLLSLVKEDYGILGIATFLGIIISVLGISTAIFSQRLIDDILPSQDSERLILGLTLLTTLLLAKSGVLYLRTLIILRQSKDFNNRIIKKFYSALLYLPKRFFDTRKTGELIARMNDTNRIQRTISFVLGDTLIQLLLGLTSIVFVFTYSWEIGVLLLSFIPIYLFVIWKFINPITAGQREVMQSYALNESNYVDTIQGIEVIKNQTKESVFSKITESIYGRFQNKVYHLGYIGLKYGIITQVVGVLAMTSILAFASFLVLRNKLQIGELVALTSMAGGIFPAIEGMTNAHIQIREAKIAFDRMYEFTSIEPEFNPTITFQEIKEVQSLTVENLSFRFPGRKQLLKEFNLELRKGKTVCLLGESGGGKSTFIQILQKFYTQEGGCIKLDNQEYSEINTTAIRSKIGVVPQEIKIFNGSLLDNILLGVSDAEPKKIEAFMLKYGFDEYFNQFPQSYGTILGEEGVNISGGQKQLVGLARALWSNPEILLLDEATSALDRKTEQFVLTILKKLKESKLILLVTHRITTAAKSDKIYILENNTISQSGSPSELLKNGNFFSDFYRENNLKLIIN</sequence>
<comment type="caution">
    <text evidence="12">The sequence shown here is derived from an EMBL/GenBank/DDBJ whole genome shotgun (WGS) entry which is preliminary data.</text>
</comment>
<dbReference type="PROSITE" id="PS50929">
    <property type="entry name" value="ABC_TM1F"/>
    <property type="match status" value="1"/>
</dbReference>
<evidence type="ECO:0000313" key="13">
    <source>
        <dbReference type="Proteomes" id="UP000095552"/>
    </source>
</evidence>
<evidence type="ECO:0000256" key="8">
    <source>
        <dbReference type="SAM" id="Phobius"/>
    </source>
</evidence>
<keyword evidence="6 8" id="KW-1133">Transmembrane helix</keyword>
<feature type="transmembrane region" description="Helical" evidence="8">
    <location>
        <begin position="306"/>
        <end position="325"/>
    </location>
</feature>
<evidence type="ECO:0000256" key="4">
    <source>
        <dbReference type="ARBA" id="ARBA00022801"/>
    </source>
</evidence>
<dbReference type="InterPro" id="IPR017871">
    <property type="entry name" value="ABC_transporter-like_CS"/>
</dbReference>
<evidence type="ECO:0000313" key="12">
    <source>
        <dbReference type="EMBL" id="OEJ99529.1"/>
    </source>
</evidence>
<evidence type="ECO:0000256" key="6">
    <source>
        <dbReference type="ARBA" id="ARBA00022989"/>
    </source>
</evidence>
<dbReference type="Gene3D" id="1.20.1560.10">
    <property type="entry name" value="ABC transporter type 1, transmembrane domain"/>
    <property type="match status" value="1"/>
</dbReference>
<dbReference type="GO" id="GO:0006508">
    <property type="term" value="P:proteolysis"/>
    <property type="evidence" value="ECO:0007669"/>
    <property type="project" value="InterPro"/>
</dbReference>
<dbReference type="InterPro" id="IPR003439">
    <property type="entry name" value="ABC_transporter-like_ATP-bd"/>
</dbReference>
<dbReference type="Pfam" id="PF00005">
    <property type="entry name" value="ABC_tran"/>
    <property type="match status" value="1"/>
</dbReference>
<feature type="domain" description="ABC transporter" evidence="9">
    <location>
        <begin position="482"/>
        <end position="716"/>
    </location>
</feature>
<dbReference type="InterPro" id="IPR003593">
    <property type="entry name" value="AAA+_ATPase"/>
</dbReference>
<dbReference type="GO" id="GO:0016887">
    <property type="term" value="F:ATP hydrolysis activity"/>
    <property type="evidence" value="ECO:0007669"/>
    <property type="project" value="InterPro"/>
</dbReference>
<dbReference type="EMBL" id="MDGQ01000005">
    <property type="protein sequence ID" value="OEJ99529.1"/>
    <property type="molecule type" value="Genomic_DNA"/>
</dbReference>
<evidence type="ECO:0008006" key="14">
    <source>
        <dbReference type="Google" id="ProtNLM"/>
    </source>
</evidence>
<evidence type="ECO:0000256" key="3">
    <source>
        <dbReference type="ARBA" id="ARBA00022741"/>
    </source>
</evidence>
<feature type="domain" description="Peptidase C39" evidence="11">
    <location>
        <begin position="12"/>
        <end position="135"/>
    </location>
</feature>
<evidence type="ECO:0000256" key="2">
    <source>
        <dbReference type="ARBA" id="ARBA00022692"/>
    </source>
</evidence>
<dbReference type="STRING" id="1563681.BFP71_08090"/>
<dbReference type="InterPro" id="IPR011527">
    <property type="entry name" value="ABC1_TM_dom"/>
</dbReference>
<dbReference type="PROSITE" id="PS50893">
    <property type="entry name" value="ABC_TRANSPORTER_2"/>
    <property type="match status" value="1"/>
</dbReference>
<dbReference type="InterPro" id="IPR036640">
    <property type="entry name" value="ABC1_TM_sf"/>
</dbReference>
<dbReference type="GO" id="GO:0008233">
    <property type="term" value="F:peptidase activity"/>
    <property type="evidence" value="ECO:0007669"/>
    <property type="project" value="InterPro"/>
</dbReference>
<dbReference type="GO" id="GO:0015421">
    <property type="term" value="F:ABC-type oligopeptide transporter activity"/>
    <property type="evidence" value="ECO:0007669"/>
    <property type="project" value="TreeGrafter"/>
</dbReference>
<dbReference type="PANTHER" id="PTHR43394">
    <property type="entry name" value="ATP-DEPENDENT PERMEASE MDL1, MITOCHONDRIAL"/>
    <property type="match status" value="1"/>
</dbReference>
<dbReference type="PROSITE" id="PS00211">
    <property type="entry name" value="ABC_TRANSPORTER_1"/>
    <property type="match status" value="1"/>
</dbReference>
<dbReference type="PANTHER" id="PTHR43394:SF1">
    <property type="entry name" value="ATP-BINDING CASSETTE SUB-FAMILY B MEMBER 10, MITOCHONDRIAL"/>
    <property type="match status" value="1"/>
</dbReference>
<dbReference type="InterPro" id="IPR039421">
    <property type="entry name" value="Type_1_exporter"/>
</dbReference>
<feature type="transmembrane region" description="Helical" evidence="8">
    <location>
        <begin position="277"/>
        <end position="300"/>
    </location>
</feature>
<keyword evidence="3" id="KW-0547">Nucleotide-binding</keyword>
<dbReference type="CDD" id="cd02418">
    <property type="entry name" value="Peptidase_C39B"/>
    <property type="match status" value="1"/>
</dbReference>
<proteinExistence type="predicted"/>
<feature type="domain" description="ABC transmembrane type-1" evidence="10">
    <location>
        <begin position="169"/>
        <end position="443"/>
    </location>
</feature>
<dbReference type="SMART" id="SM00382">
    <property type="entry name" value="AAA"/>
    <property type="match status" value="1"/>
</dbReference>
<evidence type="ECO:0000256" key="7">
    <source>
        <dbReference type="ARBA" id="ARBA00023136"/>
    </source>
</evidence>
<evidence type="ECO:0000259" key="9">
    <source>
        <dbReference type="PROSITE" id="PS50893"/>
    </source>
</evidence>
<feature type="transmembrane region" description="Helical" evidence="8">
    <location>
        <begin position="164"/>
        <end position="192"/>
    </location>
</feature>
<evidence type="ECO:0000259" key="10">
    <source>
        <dbReference type="PROSITE" id="PS50929"/>
    </source>
</evidence>
<evidence type="ECO:0000256" key="5">
    <source>
        <dbReference type="ARBA" id="ARBA00022840"/>
    </source>
</evidence>
<accession>A0A1E5SK80</accession>
<organism evidence="12 13">
    <name type="scientific">Roseivirga misakiensis</name>
    <dbReference type="NCBI Taxonomy" id="1563681"/>
    <lineage>
        <taxon>Bacteria</taxon>
        <taxon>Pseudomonadati</taxon>
        <taxon>Bacteroidota</taxon>
        <taxon>Cytophagia</taxon>
        <taxon>Cytophagales</taxon>
        <taxon>Roseivirgaceae</taxon>
        <taxon>Roseivirga</taxon>
    </lineage>
</organism>
<dbReference type="InterPro" id="IPR027417">
    <property type="entry name" value="P-loop_NTPase"/>
</dbReference>
<dbReference type="GO" id="GO:0005886">
    <property type="term" value="C:plasma membrane"/>
    <property type="evidence" value="ECO:0007669"/>
    <property type="project" value="UniProtKB-SubCell"/>
</dbReference>
<gene>
    <name evidence="12" type="ORF">BFP71_08090</name>
</gene>
<keyword evidence="7 8" id="KW-0472">Membrane</keyword>
<dbReference type="PROSITE" id="PS50990">
    <property type="entry name" value="PEPTIDASE_C39"/>
    <property type="match status" value="1"/>
</dbReference>
<dbReference type="InterPro" id="IPR005074">
    <property type="entry name" value="Peptidase_C39"/>
</dbReference>
<dbReference type="SUPFAM" id="SSF90123">
    <property type="entry name" value="ABC transporter transmembrane region"/>
    <property type="match status" value="1"/>
</dbReference>
<dbReference type="GO" id="GO:0005524">
    <property type="term" value="F:ATP binding"/>
    <property type="evidence" value="ECO:0007669"/>
    <property type="project" value="UniProtKB-KW"/>
</dbReference>
<keyword evidence="13" id="KW-1185">Reference proteome</keyword>
<keyword evidence="5" id="KW-0067">ATP-binding</keyword>
<feature type="transmembrane region" description="Helical" evidence="8">
    <location>
        <begin position="204"/>
        <end position="224"/>
    </location>
</feature>
<dbReference type="CDD" id="cd18570">
    <property type="entry name" value="ABC_6TM_PCAT1_LagD_like"/>
    <property type="match status" value="1"/>
</dbReference>
<name>A0A1E5SK80_9BACT</name>
<protein>
    <recommendedName>
        <fullName evidence="14">Peptidase C39</fullName>
    </recommendedName>
</protein>
<dbReference type="Pfam" id="PF00664">
    <property type="entry name" value="ABC_membrane"/>
    <property type="match status" value="1"/>
</dbReference>
<dbReference type="Gene3D" id="3.90.70.10">
    <property type="entry name" value="Cysteine proteinases"/>
    <property type="match status" value="1"/>
</dbReference>
<dbReference type="Pfam" id="PF03412">
    <property type="entry name" value="Peptidase_C39"/>
    <property type="match status" value="1"/>
</dbReference>
<dbReference type="Proteomes" id="UP000095552">
    <property type="component" value="Unassembled WGS sequence"/>
</dbReference>